<dbReference type="PANTHER" id="PTHR43080:SF2">
    <property type="entry name" value="CBS DOMAIN-CONTAINING PROTEIN"/>
    <property type="match status" value="1"/>
</dbReference>
<accession>A0ABV2AK04</accession>
<feature type="domain" description="CBS" evidence="3">
    <location>
        <begin position="106"/>
        <end position="162"/>
    </location>
</feature>
<evidence type="ECO:0000256" key="2">
    <source>
        <dbReference type="PROSITE-ProRule" id="PRU00703"/>
    </source>
</evidence>
<dbReference type="Gene3D" id="3.10.580.10">
    <property type="entry name" value="CBS-domain"/>
    <property type="match status" value="1"/>
</dbReference>
<dbReference type="InterPro" id="IPR051257">
    <property type="entry name" value="Diverse_CBS-Domain"/>
</dbReference>
<protein>
    <recommendedName>
        <fullName evidence="3">CBS domain-containing protein</fullName>
    </recommendedName>
</protein>
<dbReference type="InterPro" id="IPR000644">
    <property type="entry name" value="CBS_dom"/>
</dbReference>
<dbReference type="InterPro" id="IPR046342">
    <property type="entry name" value="CBS_dom_sf"/>
</dbReference>
<dbReference type="CDD" id="cd02205">
    <property type="entry name" value="CBS_pair_SF"/>
    <property type="match status" value="1"/>
</dbReference>
<dbReference type="SMART" id="SM00116">
    <property type="entry name" value="CBS"/>
    <property type="match status" value="2"/>
</dbReference>
<gene>
    <name evidence="4" type="ORF">MHBO_001741</name>
</gene>
<name>A0ABV2AK04_9EUKA</name>
<dbReference type="Proteomes" id="UP001439008">
    <property type="component" value="Unassembled WGS sequence"/>
</dbReference>
<evidence type="ECO:0000256" key="1">
    <source>
        <dbReference type="ARBA" id="ARBA00023122"/>
    </source>
</evidence>
<evidence type="ECO:0000259" key="3">
    <source>
        <dbReference type="PROSITE" id="PS51371"/>
    </source>
</evidence>
<evidence type="ECO:0000313" key="5">
    <source>
        <dbReference type="Proteomes" id="UP001439008"/>
    </source>
</evidence>
<keyword evidence="1 2" id="KW-0129">CBS domain</keyword>
<reference evidence="4 5" key="1">
    <citation type="journal article" date="2024" name="BMC Biol.">
        <title>Comparative genomics of Ascetosporea gives new insight into the evolutionary basis for animal parasitism in Rhizaria.</title>
        <authorList>
            <person name="Hiltunen Thoren M."/>
            <person name="Onut-Brannstrom I."/>
            <person name="Alfjorden A."/>
            <person name="Peckova H."/>
            <person name="Swords F."/>
            <person name="Hooper C."/>
            <person name="Holzer A.S."/>
            <person name="Bass D."/>
            <person name="Burki F."/>
        </authorList>
    </citation>
    <scope>NUCLEOTIDE SEQUENCE [LARGE SCALE GENOMIC DNA]</scope>
    <source>
        <strain evidence="4">20-A016</strain>
    </source>
</reference>
<dbReference type="Pfam" id="PF00571">
    <property type="entry name" value="CBS"/>
    <property type="match status" value="2"/>
</dbReference>
<dbReference type="PROSITE" id="PS51371">
    <property type="entry name" value="CBS"/>
    <property type="match status" value="1"/>
</dbReference>
<evidence type="ECO:0000313" key="4">
    <source>
        <dbReference type="EMBL" id="MES1920011.1"/>
    </source>
</evidence>
<proteinExistence type="predicted"/>
<organism evidence="4 5">
    <name type="scientific">Bonamia ostreae</name>
    <dbReference type="NCBI Taxonomy" id="126728"/>
    <lineage>
        <taxon>Eukaryota</taxon>
        <taxon>Sar</taxon>
        <taxon>Rhizaria</taxon>
        <taxon>Endomyxa</taxon>
        <taxon>Ascetosporea</taxon>
        <taxon>Haplosporida</taxon>
        <taxon>Bonamia</taxon>
    </lineage>
</organism>
<dbReference type="SUPFAM" id="SSF54631">
    <property type="entry name" value="CBS-domain pair"/>
    <property type="match status" value="1"/>
</dbReference>
<dbReference type="PANTHER" id="PTHR43080">
    <property type="entry name" value="CBS DOMAIN-CONTAINING PROTEIN CBSX3, MITOCHONDRIAL"/>
    <property type="match status" value="1"/>
</dbReference>
<dbReference type="EMBL" id="JBDODL010000477">
    <property type="protein sequence ID" value="MES1920011.1"/>
    <property type="molecule type" value="Genomic_DNA"/>
</dbReference>
<comment type="caution">
    <text evidence="4">The sequence shown here is derived from an EMBL/GenBank/DDBJ whole genome shotgun (WGS) entry which is preliminary data.</text>
</comment>
<keyword evidence="5" id="KW-1185">Reference proteome</keyword>
<sequence length="162" mass="18502">MITPLDVIKGLTDIEMNKSQNVTAKRVLEIMKIQPENEETPMNNMFSIDESKPVLDALRLMIRTHANKFIATKDGKFKGLFTTRQYCRKMGLKRKNPENVKVGDVVETAAVFVKPEDTISKCFKLFMENKLVRNLIVSNSKNAEDILGIISSRDCLRCLYTE</sequence>